<feature type="transmembrane region" description="Helical" evidence="5">
    <location>
        <begin position="89"/>
        <end position="108"/>
    </location>
</feature>
<evidence type="ECO:0000256" key="2">
    <source>
        <dbReference type="ARBA" id="ARBA00022692"/>
    </source>
</evidence>
<organism evidence="7 8">
    <name type="scientific">Anaeromyces robustus</name>
    <dbReference type="NCBI Taxonomy" id="1754192"/>
    <lineage>
        <taxon>Eukaryota</taxon>
        <taxon>Fungi</taxon>
        <taxon>Fungi incertae sedis</taxon>
        <taxon>Chytridiomycota</taxon>
        <taxon>Chytridiomycota incertae sedis</taxon>
        <taxon>Neocallimastigomycetes</taxon>
        <taxon>Neocallimastigales</taxon>
        <taxon>Neocallimastigaceae</taxon>
        <taxon>Anaeromyces</taxon>
    </lineage>
</organism>
<dbReference type="Pfam" id="PF06664">
    <property type="entry name" value="WLS-like_TM"/>
    <property type="match status" value="1"/>
</dbReference>
<reference evidence="7 8" key="1">
    <citation type="submission" date="2016-08" db="EMBL/GenBank/DDBJ databases">
        <title>A Parts List for Fungal Cellulosomes Revealed by Comparative Genomics.</title>
        <authorList>
            <consortium name="DOE Joint Genome Institute"/>
            <person name="Haitjema C.H."/>
            <person name="Gilmore S.P."/>
            <person name="Henske J.K."/>
            <person name="Solomon K.V."/>
            <person name="De Groot R."/>
            <person name="Kuo A."/>
            <person name="Mondo S.J."/>
            <person name="Salamov A.A."/>
            <person name="Labutti K."/>
            <person name="Zhao Z."/>
            <person name="Chiniquy J."/>
            <person name="Barry K."/>
            <person name="Brewer H.M."/>
            <person name="Purvine S.O."/>
            <person name="Wright A.T."/>
            <person name="Boxma B."/>
            <person name="Van Alen T."/>
            <person name="Hackstein J.H."/>
            <person name="Baker S.E."/>
            <person name="Grigoriev I.V."/>
            <person name="O'Malley M.A."/>
        </authorList>
    </citation>
    <scope>NUCLEOTIDE SEQUENCE [LARGE SCALE GENOMIC DNA]</scope>
    <source>
        <strain evidence="7 8">S4</strain>
    </source>
</reference>
<dbReference type="AlphaFoldDB" id="A0A1Y1X2V9"/>
<reference evidence="7 8" key="2">
    <citation type="submission" date="2016-08" db="EMBL/GenBank/DDBJ databases">
        <title>Pervasive Adenine N6-methylation of Active Genes in Fungi.</title>
        <authorList>
            <consortium name="DOE Joint Genome Institute"/>
            <person name="Mondo S.J."/>
            <person name="Dannebaum R.O."/>
            <person name="Kuo R.C."/>
            <person name="Labutti K."/>
            <person name="Haridas S."/>
            <person name="Kuo A."/>
            <person name="Salamov A."/>
            <person name="Ahrendt S.R."/>
            <person name="Lipzen A."/>
            <person name="Sullivan W."/>
            <person name="Andreopoulos W.B."/>
            <person name="Clum A."/>
            <person name="Lindquist E."/>
            <person name="Daum C."/>
            <person name="Ramamoorthy G.K."/>
            <person name="Gryganskyi A."/>
            <person name="Culley D."/>
            <person name="Magnuson J.K."/>
            <person name="James T.Y."/>
            <person name="O'Malley M.A."/>
            <person name="Stajich J.E."/>
            <person name="Spatafora J.W."/>
            <person name="Visel A."/>
            <person name="Grigoriev I.V."/>
        </authorList>
    </citation>
    <scope>NUCLEOTIDE SEQUENCE [LARGE SCALE GENOMIC DNA]</scope>
    <source>
        <strain evidence="7 8">S4</strain>
    </source>
</reference>
<dbReference type="EMBL" id="MCFG01000159">
    <property type="protein sequence ID" value="ORX79958.1"/>
    <property type="molecule type" value="Genomic_DNA"/>
</dbReference>
<gene>
    <name evidence="7" type="ORF">BCR32DRAFT_280935</name>
</gene>
<evidence type="ECO:0000256" key="3">
    <source>
        <dbReference type="ARBA" id="ARBA00022989"/>
    </source>
</evidence>
<keyword evidence="2 5" id="KW-0812">Transmembrane</keyword>
<dbReference type="Proteomes" id="UP000193944">
    <property type="component" value="Unassembled WGS sequence"/>
</dbReference>
<comment type="subcellular location">
    <subcellularLocation>
        <location evidence="1">Membrane</location>
        <topology evidence="1">Multi-pass membrane protein</topology>
    </subcellularLocation>
</comment>
<protein>
    <recommendedName>
        <fullName evidence="6">Wntless-like transmembrane domain-containing protein</fullName>
    </recommendedName>
</protein>
<comment type="caution">
    <text evidence="7">The sequence shown here is derived from an EMBL/GenBank/DDBJ whole genome shotgun (WGS) entry which is preliminary data.</text>
</comment>
<dbReference type="InterPro" id="IPR047843">
    <property type="entry name" value="WLS-like_TM"/>
</dbReference>
<feature type="transmembrane region" description="Helical" evidence="5">
    <location>
        <begin position="48"/>
        <end position="69"/>
    </location>
</feature>
<sequence length="187" mass="22077">MNISANNKYLKCISNRISAIIYLVYMLVVFLFFFCVSILKFERKYSSYLLVGLSGLGTLYVAISIYEIIKTGEVDTDIYYSTKKFIKYLVIFLVVLICFCVIAIIVSYKQSIIDDYKKSYETKHPNDPKLNDSEISKKYRYKKFILFSSVYLFITFTFCLRQITFNEYVKEYKDDNLENSRQLEQGN</sequence>
<evidence type="ECO:0000256" key="1">
    <source>
        <dbReference type="ARBA" id="ARBA00004141"/>
    </source>
</evidence>
<accession>A0A1Y1X2V9</accession>
<name>A0A1Y1X2V9_9FUNG</name>
<feature type="domain" description="Wntless-like transmembrane" evidence="6">
    <location>
        <begin position="6"/>
        <end position="163"/>
    </location>
</feature>
<evidence type="ECO:0000256" key="4">
    <source>
        <dbReference type="ARBA" id="ARBA00023136"/>
    </source>
</evidence>
<feature type="transmembrane region" description="Helical" evidence="5">
    <location>
        <begin position="144"/>
        <end position="163"/>
    </location>
</feature>
<proteinExistence type="predicted"/>
<keyword evidence="8" id="KW-1185">Reference proteome</keyword>
<evidence type="ECO:0000313" key="8">
    <source>
        <dbReference type="Proteomes" id="UP000193944"/>
    </source>
</evidence>
<evidence type="ECO:0000313" key="7">
    <source>
        <dbReference type="EMBL" id="ORX79958.1"/>
    </source>
</evidence>
<evidence type="ECO:0000259" key="6">
    <source>
        <dbReference type="Pfam" id="PF06664"/>
    </source>
</evidence>
<keyword evidence="3 5" id="KW-1133">Transmembrane helix</keyword>
<evidence type="ECO:0000256" key="5">
    <source>
        <dbReference type="SAM" id="Phobius"/>
    </source>
</evidence>
<dbReference type="GO" id="GO:0016020">
    <property type="term" value="C:membrane"/>
    <property type="evidence" value="ECO:0007669"/>
    <property type="project" value="UniProtKB-SubCell"/>
</dbReference>
<keyword evidence="4 5" id="KW-0472">Membrane</keyword>
<feature type="transmembrane region" description="Helical" evidence="5">
    <location>
        <begin position="20"/>
        <end position="41"/>
    </location>
</feature>